<sequence length="121" mass="13232">MNPTKLLKSDTLFLFSSEPLNPISPSKNFTSLLHSFHPLTPIYSMTHLRSPSSGGTWFSNRVKLDTTLITTRLSSSSNSNLPFLACTFSSKACSLVSSEISTEPKGKTSKAVAMDLDMTRN</sequence>
<gene>
    <name evidence="1" type="ORF">V8G54_015840</name>
</gene>
<reference evidence="1 2" key="1">
    <citation type="journal article" date="2023" name="Life. Sci Alliance">
        <title>Evolutionary insights into 3D genome organization and epigenetic landscape of Vigna mungo.</title>
        <authorList>
            <person name="Junaid A."/>
            <person name="Singh B."/>
            <person name="Bhatia S."/>
        </authorList>
    </citation>
    <scope>NUCLEOTIDE SEQUENCE [LARGE SCALE GENOMIC DNA]</scope>
    <source>
        <strain evidence="1">Urdbean</strain>
    </source>
</reference>
<organism evidence="1 2">
    <name type="scientific">Vigna mungo</name>
    <name type="common">Black gram</name>
    <name type="synonym">Phaseolus mungo</name>
    <dbReference type="NCBI Taxonomy" id="3915"/>
    <lineage>
        <taxon>Eukaryota</taxon>
        <taxon>Viridiplantae</taxon>
        <taxon>Streptophyta</taxon>
        <taxon>Embryophyta</taxon>
        <taxon>Tracheophyta</taxon>
        <taxon>Spermatophyta</taxon>
        <taxon>Magnoliopsida</taxon>
        <taxon>eudicotyledons</taxon>
        <taxon>Gunneridae</taxon>
        <taxon>Pentapetalae</taxon>
        <taxon>rosids</taxon>
        <taxon>fabids</taxon>
        <taxon>Fabales</taxon>
        <taxon>Fabaceae</taxon>
        <taxon>Papilionoideae</taxon>
        <taxon>50 kb inversion clade</taxon>
        <taxon>NPAAA clade</taxon>
        <taxon>indigoferoid/millettioid clade</taxon>
        <taxon>Phaseoleae</taxon>
        <taxon>Vigna</taxon>
    </lineage>
</organism>
<proteinExistence type="predicted"/>
<dbReference type="Proteomes" id="UP001374535">
    <property type="component" value="Chromosome 5"/>
</dbReference>
<accession>A0AAQ3NJ74</accession>
<name>A0AAQ3NJ74_VIGMU</name>
<dbReference type="AlphaFoldDB" id="A0AAQ3NJ74"/>
<evidence type="ECO:0000313" key="1">
    <source>
        <dbReference type="EMBL" id="WVZ11310.1"/>
    </source>
</evidence>
<dbReference type="EMBL" id="CP144696">
    <property type="protein sequence ID" value="WVZ11310.1"/>
    <property type="molecule type" value="Genomic_DNA"/>
</dbReference>
<protein>
    <submittedName>
        <fullName evidence="1">Uncharacterized protein</fullName>
    </submittedName>
</protein>
<evidence type="ECO:0000313" key="2">
    <source>
        <dbReference type="Proteomes" id="UP001374535"/>
    </source>
</evidence>
<keyword evidence="2" id="KW-1185">Reference proteome</keyword>